<evidence type="ECO:0000313" key="6">
    <source>
        <dbReference type="Proteomes" id="UP001338125"/>
    </source>
</evidence>
<comment type="caution">
    <text evidence="5">The sequence shown here is derived from an EMBL/GenBank/DDBJ whole genome shotgun (WGS) entry which is preliminary data.</text>
</comment>
<protein>
    <submittedName>
        <fullName evidence="5">2,4-dichlorophenol 6-monooxygenase</fullName>
    </submittedName>
</protein>
<dbReference type="PANTHER" id="PTHR43004">
    <property type="entry name" value="TRK SYSTEM POTASSIUM UPTAKE PROTEIN"/>
    <property type="match status" value="1"/>
</dbReference>
<reference evidence="5 6" key="1">
    <citation type="submission" date="2024-01" db="EMBL/GenBank/DDBJ databases">
        <title>Complete genome of Cladobotryum mycophilum ATHUM6906.</title>
        <authorList>
            <person name="Christinaki A.C."/>
            <person name="Myridakis A.I."/>
            <person name="Kouvelis V.N."/>
        </authorList>
    </citation>
    <scope>NUCLEOTIDE SEQUENCE [LARGE SCALE GENOMIC DNA]</scope>
    <source>
        <strain evidence="5 6">ATHUM6906</strain>
    </source>
</reference>
<evidence type="ECO:0000259" key="4">
    <source>
        <dbReference type="Pfam" id="PF01494"/>
    </source>
</evidence>
<organism evidence="5 6">
    <name type="scientific">Cladobotryum mycophilum</name>
    <dbReference type="NCBI Taxonomy" id="491253"/>
    <lineage>
        <taxon>Eukaryota</taxon>
        <taxon>Fungi</taxon>
        <taxon>Dikarya</taxon>
        <taxon>Ascomycota</taxon>
        <taxon>Pezizomycotina</taxon>
        <taxon>Sordariomycetes</taxon>
        <taxon>Hypocreomycetidae</taxon>
        <taxon>Hypocreales</taxon>
        <taxon>Hypocreaceae</taxon>
        <taxon>Cladobotryum</taxon>
    </lineage>
</organism>
<dbReference type="InterPro" id="IPR002938">
    <property type="entry name" value="FAD-bd"/>
</dbReference>
<dbReference type="Gene3D" id="3.50.50.60">
    <property type="entry name" value="FAD/NAD(P)-binding domain"/>
    <property type="match status" value="1"/>
</dbReference>
<keyword evidence="2" id="KW-0274">FAD</keyword>
<dbReference type="EMBL" id="JAVFKD010000012">
    <property type="protein sequence ID" value="KAK5993785.1"/>
    <property type="molecule type" value="Genomic_DNA"/>
</dbReference>
<proteinExistence type="predicted"/>
<dbReference type="InterPro" id="IPR036188">
    <property type="entry name" value="FAD/NAD-bd_sf"/>
</dbReference>
<evidence type="ECO:0000256" key="1">
    <source>
        <dbReference type="ARBA" id="ARBA00022630"/>
    </source>
</evidence>
<evidence type="ECO:0000256" key="3">
    <source>
        <dbReference type="ARBA" id="ARBA00023002"/>
    </source>
</evidence>
<dbReference type="Pfam" id="PF21274">
    <property type="entry name" value="Rng_hyd_C"/>
    <property type="match status" value="1"/>
</dbReference>
<accession>A0ABR0SPY8</accession>
<dbReference type="PANTHER" id="PTHR43004:SF8">
    <property type="entry name" value="FAD-BINDING DOMAIN-CONTAINING PROTEIN-RELATED"/>
    <property type="match status" value="1"/>
</dbReference>
<dbReference type="PRINTS" id="PR00420">
    <property type="entry name" value="RNGMNOXGNASE"/>
</dbReference>
<dbReference type="Pfam" id="PF01494">
    <property type="entry name" value="FAD_binding_3"/>
    <property type="match status" value="1"/>
</dbReference>
<keyword evidence="1" id="KW-0285">Flavoprotein</keyword>
<evidence type="ECO:0000313" key="5">
    <source>
        <dbReference type="EMBL" id="KAK5993785.1"/>
    </source>
</evidence>
<gene>
    <name evidence="5" type="ORF">PT974_07222</name>
</gene>
<name>A0ABR0SPY8_9HYPO</name>
<dbReference type="InterPro" id="IPR050641">
    <property type="entry name" value="RIFMO-like"/>
</dbReference>
<keyword evidence="3" id="KW-0560">Oxidoreductase</keyword>
<dbReference type="Proteomes" id="UP001338125">
    <property type="component" value="Unassembled WGS sequence"/>
</dbReference>
<sequence length="627" mass="69332">MINRSHDAVEVDFLVVGAGPAGASLACFLGQNGMKGLVISNASSTADTPRAHLMNPFGLECLRDLGLYEEAYKSAITGNEVRSQRWVSSMCGSEYGRISCYGGDPDNRRDITRASPCDFIDLPQTLLEPILIKYATQHNFSVRYSTELVALDWVKDVDDEGQPLETSTVYCTLQDVVTRVTYQARTRYVLGADGGRSTVARAEAAPFSFTRAPSFGVACNILLNADITHLVTPEREALLHWIMKPDQRSKFGRAPTLRMVKPWKQWLMVSFTPGVTPENDPFRDMKPDDKELISFIRGMIGDDSVDVEVLRVDPWVVRETVADQFSCAVDSAYQNVFLLGDVAHRHAPAYGLGSNICIQDAYNLGWKLAYVARGWAGSELLESYSAERQEVGARLVQESAVAMGTHARVWDALGMLAPTGEEGAKQIQELHEASAAGSARRAKLYSALDAKRREGDSLGLTMNQWYGASEATAEKTAVYLKDETQPRPILKGDYVVNTLITTYPGHRLPHAWLDGHASRRKTISTQDLAGHGAFCLLTSHGGEEWKKAAARITESTGIPIRAYGIGLGLDYDDIFRRWHQVREIGEDGCLLVRPDRFVAWRSMSIVEDCEGKLREVLGHILRKPISA</sequence>
<dbReference type="SUPFAM" id="SSF51905">
    <property type="entry name" value="FAD/NAD(P)-binding domain"/>
    <property type="match status" value="1"/>
</dbReference>
<dbReference type="PROSITE" id="PS51257">
    <property type="entry name" value="PROKAR_LIPOPROTEIN"/>
    <property type="match status" value="1"/>
</dbReference>
<evidence type="ECO:0000256" key="2">
    <source>
        <dbReference type="ARBA" id="ARBA00022827"/>
    </source>
</evidence>
<keyword evidence="6" id="KW-1185">Reference proteome</keyword>
<dbReference type="Gene3D" id="3.30.9.10">
    <property type="entry name" value="D-Amino Acid Oxidase, subunit A, domain 2"/>
    <property type="match status" value="1"/>
</dbReference>
<dbReference type="Gene3D" id="3.40.30.120">
    <property type="match status" value="1"/>
</dbReference>
<feature type="domain" description="FAD-binding" evidence="4">
    <location>
        <begin position="10"/>
        <end position="399"/>
    </location>
</feature>